<name>A0A3B0R4W3_9ZZZZ</name>
<evidence type="ECO:0000259" key="4">
    <source>
        <dbReference type="Pfam" id="PF21076"/>
    </source>
</evidence>
<reference evidence="6" key="1">
    <citation type="submission" date="2018-06" db="EMBL/GenBank/DDBJ databases">
        <authorList>
            <person name="Zhirakovskaya E."/>
        </authorList>
    </citation>
    <scope>NUCLEOTIDE SEQUENCE</scope>
</reference>
<dbReference type="InterPro" id="IPR036291">
    <property type="entry name" value="NAD(P)-bd_dom_sf"/>
</dbReference>
<dbReference type="InterPro" id="IPR048381">
    <property type="entry name" value="GDH_C"/>
</dbReference>
<dbReference type="Pfam" id="PF21073">
    <property type="entry name" value="GDH_HM1"/>
    <property type="match status" value="1"/>
</dbReference>
<feature type="domain" description="NAD-glutamate dehydrogenase ACT2" evidence="4">
    <location>
        <begin position="399"/>
        <end position="488"/>
    </location>
</feature>
<dbReference type="Gene3D" id="3.40.50.720">
    <property type="entry name" value="NAD(P)-binding Rossmann-like Domain"/>
    <property type="match status" value="1"/>
</dbReference>
<dbReference type="InterPro" id="IPR049064">
    <property type="entry name" value="NAD_Glu_DH_ACT3"/>
</dbReference>
<evidence type="ECO:0000259" key="5">
    <source>
        <dbReference type="Pfam" id="PF21077"/>
    </source>
</evidence>
<dbReference type="Pfam" id="PF21076">
    <property type="entry name" value="GDH_ACT2"/>
    <property type="match status" value="1"/>
</dbReference>
<dbReference type="SUPFAM" id="SSF51735">
    <property type="entry name" value="NAD(P)-binding Rossmann-fold domains"/>
    <property type="match status" value="1"/>
</dbReference>
<dbReference type="PANTHER" id="PTHR43403:SF1">
    <property type="entry name" value="NAD-SPECIFIC GLUTAMATE DEHYDROGENASE"/>
    <property type="match status" value="1"/>
</dbReference>
<protein>
    <submittedName>
        <fullName evidence="6">NAD-specific glutamate dehydrogenase, large form</fullName>
        <ecNumber evidence="6">1.4.1.2</ecNumber>
    </submittedName>
</protein>
<dbReference type="GO" id="GO:0004069">
    <property type="term" value="F:L-aspartate:2-oxoglutarate aminotransferase activity"/>
    <property type="evidence" value="ECO:0007669"/>
    <property type="project" value="InterPro"/>
</dbReference>
<dbReference type="InterPro" id="IPR049059">
    <property type="entry name" value="NAD_Glu_DH_HM1"/>
</dbReference>
<dbReference type="Pfam" id="PF21078">
    <property type="entry name" value="GDH_HM3"/>
    <property type="match status" value="1"/>
</dbReference>
<gene>
    <name evidence="6" type="ORF">MNBD_ALPHA02-2447</name>
</gene>
<dbReference type="Pfam" id="PF21074">
    <property type="entry name" value="GDH_C"/>
    <property type="match status" value="1"/>
</dbReference>
<sequence length="1603" mass="181199">MTSWTQKKLRIDAVTDFATEKLKSGQLTGFTRFIEDLYRHASPEELSDRHVDELYAAALSLWKFSAQRKAASSKVRVFNPTLEEHGWPANHTIIQIVNDDMPFLLDSITSNLLEDGNDLHMLVHPIITCVRDKNGNRLTGKAKDGVKISESIMHIEITAMTDPAQIKALATKLNKILAFIRAAIDDWKPMLAKMDDVSKNLSAVPKTAVDKALTQEAIKFLKWLKDDNFTILGYREYFYGNKKNKGEGYGILRDPDVLVLKGQEGLVATSPETEYFMNQSPVMLITKANVKSLVHRVVHMDYIGFKKFDAKGKVISEIRFVGLFTAQSYNQRAEAVPFLDRKVTHVVKESGFTANSHDGRALMHILETLPRDELFQIDEEHLLETAMGILHLKVMPRCRAFIRKDRFERYVSALVFVPRDMYDSTLRGKVERILCEAFNGELSSHYAQLSNERIARWHFIIRTTPGNVPSPDTDSINKRLAEVAQRWNDHLLEVLNDRWGEETGTTLYRKYNKSFSTSYREHFDPRFTVTDIEKLEKLPDSQNIQFNFYRLAEDADHAIRLKIYTSRQTIALSDCLPMLENLGLRVIEENAFSVQTPEDGETVSHTIHDFYLEDPSESAFDLSVTKQRLEDTLRAVWVERIDNDGFNRLVLHADMTYRQVLILRIYSKYLRQLSLSYSETYMQDTLSQYWETARDLASLFEVNFALEAPVDSSREEETARLEKNIRKQLEKVDSLDQDRMLRSYLNVITSSLRTNFYQLNDTGCSKPYVSIKIKSRDVREAPKPRPYAEIFVYSPRVEGVHLRSGPVARGGLRWSDRREDYRTEVLGLVKAQQVKNTVIVPVGAKGGFVPKKMPAGAGREETLAEGITCYKTFISGLLDITDNLKDSAVIPPENVVRRDGDDPYLVVAADKGTATFSDIANGLAQDYGFWLDDAFASGGSNGYDHKKMGITAKGAWVSVQRHFREKDINVQSDSITIVGVGDMSGDVFGNGLLCSKAVKLVAAFDHRDIFIDPDPDPAKSYDERQRLFDLPRSSWQDYNSKLISSGGGIFSRKSKSIPLTPQIRRLLGFEDGQDSATPNELMKVILRSHSDLLWFGGIGTYIKSSRESNSQVGDRANDAIRINGNELNCAVVAEGGNLACTQRGRIEYCLNGGLINTDAVDNSAGVDCSDNEVNIKILLNALVQDGKLTPKQRDSLLVEMTDEVSKIVLDDNYLQTQAISLSRSSSIRELDSFVRFMDDLEKTAHLDRELEFLPTDDELIERTESELGLTRPEIAVLIAYSKMGLYDELMDSDILDDPFLDKYLVRAFPLQLRERYPADIGKHQLKQGIIAKEICNEIVNRGGIQAIKEETGAMAPEIARAAILAAEVFDLNDLYKKIECLDYMVPATIQILMLMDVESFARRQTIWFLNNTDANRPIQEIIDQFKPGIQTLFSTSGGLLEQSDESLKCKVAMYCEQKVDEDLAIHISNLEQKIAACDIVMVAHDMDIDVTDVARAYFMLGEKIGFDWLRGEAELVESSDHWDRLAVNSVVADLLDQQKNLTRSALKGLENGDTIEATQAWLTTVENSTARIQKLIHDFQTAGRINVTKLGFAARQIRNVIID</sequence>
<dbReference type="InterPro" id="IPR007780">
    <property type="entry name" value="NAD_Glu_DH_bac"/>
</dbReference>
<evidence type="ECO:0000259" key="1">
    <source>
        <dbReference type="Pfam" id="PF05088"/>
    </source>
</evidence>
<accession>A0A3B0R4W3</accession>
<dbReference type="Pfam" id="PF05088">
    <property type="entry name" value="Bac_GDH_CD"/>
    <property type="match status" value="1"/>
</dbReference>
<proteinExistence type="predicted"/>
<feature type="domain" description="NAD-glutamate dehydrogenase ACT3" evidence="5">
    <location>
        <begin position="544"/>
        <end position="622"/>
    </location>
</feature>
<evidence type="ECO:0000259" key="2">
    <source>
        <dbReference type="Pfam" id="PF21074"/>
    </source>
</evidence>
<dbReference type="Pfam" id="PF21079">
    <property type="entry name" value="GDH_HM2"/>
    <property type="match status" value="1"/>
</dbReference>
<organism evidence="6">
    <name type="scientific">hydrothermal vent metagenome</name>
    <dbReference type="NCBI Taxonomy" id="652676"/>
    <lineage>
        <taxon>unclassified sequences</taxon>
        <taxon>metagenomes</taxon>
        <taxon>ecological metagenomes</taxon>
    </lineage>
</organism>
<dbReference type="SUPFAM" id="SSF53223">
    <property type="entry name" value="Aminoacid dehydrogenase-like, N-terminal domain"/>
    <property type="match status" value="1"/>
</dbReference>
<dbReference type="InterPro" id="IPR028971">
    <property type="entry name" value="NAD-GDH_cat"/>
</dbReference>
<dbReference type="PANTHER" id="PTHR43403">
    <property type="entry name" value="NAD-SPECIFIC GLUTAMATE DEHYDROGENASE"/>
    <property type="match status" value="1"/>
</dbReference>
<dbReference type="EC" id="1.4.1.2" evidence="6"/>
<dbReference type="InterPro" id="IPR049056">
    <property type="entry name" value="NAD_Glu_DH_HM3"/>
</dbReference>
<dbReference type="InterPro" id="IPR046346">
    <property type="entry name" value="Aminoacid_DH-like_N_sf"/>
</dbReference>
<feature type="domain" description="NAD-glutamate dehydrogenase N-terminal ACT1" evidence="3">
    <location>
        <begin position="33"/>
        <end position="173"/>
    </location>
</feature>
<dbReference type="Pfam" id="PF21075">
    <property type="entry name" value="GDH_ACT1"/>
    <property type="match status" value="1"/>
</dbReference>
<dbReference type="EMBL" id="UOED01000024">
    <property type="protein sequence ID" value="VAV87269.1"/>
    <property type="molecule type" value="Genomic_DNA"/>
</dbReference>
<feature type="domain" description="NAD-glutamate dehydrogenase catalytic" evidence="1">
    <location>
        <begin position="725"/>
        <end position="1221"/>
    </location>
</feature>
<dbReference type="GO" id="GO:0006538">
    <property type="term" value="P:L-glutamate catabolic process"/>
    <property type="evidence" value="ECO:0007669"/>
    <property type="project" value="InterPro"/>
</dbReference>
<feature type="domain" description="NAD-specific glutamate dehydrogenase C-terminal" evidence="2">
    <location>
        <begin position="1267"/>
        <end position="1598"/>
    </location>
</feature>
<dbReference type="InterPro" id="IPR049058">
    <property type="entry name" value="NAD_Glu_DH_HM2"/>
</dbReference>
<dbReference type="GO" id="GO:0004352">
    <property type="term" value="F:glutamate dehydrogenase (NAD+) activity"/>
    <property type="evidence" value="ECO:0007669"/>
    <property type="project" value="UniProtKB-EC"/>
</dbReference>
<dbReference type="InterPro" id="IPR024727">
    <property type="entry name" value="NAD_Glu_DH_N_ACT1"/>
</dbReference>
<dbReference type="PIRSF" id="PIRSF036761">
    <property type="entry name" value="GDH_Mll4104"/>
    <property type="match status" value="1"/>
</dbReference>
<dbReference type="InterPro" id="IPR049062">
    <property type="entry name" value="NAD_Glu_DH_ACT2"/>
</dbReference>
<evidence type="ECO:0000259" key="3">
    <source>
        <dbReference type="Pfam" id="PF21075"/>
    </source>
</evidence>
<keyword evidence="6" id="KW-0560">Oxidoreductase</keyword>
<dbReference type="Pfam" id="PF21077">
    <property type="entry name" value="GDH_ACT3"/>
    <property type="match status" value="1"/>
</dbReference>
<evidence type="ECO:0000313" key="6">
    <source>
        <dbReference type="EMBL" id="VAV87269.1"/>
    </source>
</evidence>